<sequence length="495" mass="53567">MKKLNKMKRKTIITSLTLALLSAVLFSCKENEEAPKPDPIVNVKANAGADQDVLPTKVATLDGSASTGKEDKTYAWAIISKPSNSTLTLSQPTTVKPTFTPDIVGYYEFELTVTSGTEKSQDRVRIKAEYTEPITLDKPITTKTRLFDRFIDPAKHDYLVTKDIPVSAELTIDQGITMAFDRDKSLSIEEKGTVSALGVKEQRIRFTGIQAQKSYWAGIKLYSPSTANAFAFVDVEFGGSRIAFTNTKAGLAMFGNNKAQISLSDCNFTSNDGYGLYVQIGSTLRAFQRNTFKKQTEAGILIDAYNATILDADSKFTGENGRDVVEISSSDIKNGQNVSWPAFADKTPYRLMGNMAIETGWTLKPGVTVEVARDAMISINRNGYLSAKGTTDKKVVITGSSRNTAHWRGIIVYSVSNQNVIENAEISGGGSATIVSGKRAAVTAYGKGARLTIKSTRISNSGGYGIMYTSDAEINGDAAATNTFASNADSNLYKL</sequence>
<dbReference type="EMBL" id="JBHULC010000001">
    <property type="protein sequence ID" value="MFD2519476.1"/>
    <property type="molecule type" value="Genomic_DNA"/>
</dbReference>
<evidence type="ECO:0000313" key="3">
    <source>
        <dbReference type="Proteomes" id="UP001597510"/>
    </source>
</evidence>
<dbReference type="Proteomes" id="UP001597510">
    <property type="component" value="Unassembled WGS sequence"/>
</dbReference>
<organism evidence="2 3">
    <name type="scientific">Emticicia soli</name>
    <dbReference type="NCBI Taxonomy" id="2027878"/>
    <lineage>
        <taxon>Bacteria</taxon>
        <taxon>Pseudomonadati</taxon>
        <taxon>Bacteroidota</taxon>
        <taxon>Cytophagia</taxon>
        <taxon>Cytophagales</taxon>
        <taxon>Leadbetterellaceae</taxon>
        <taxon>Emticicia</taxon>
    </lineage>
</organism>
<reference evidence="3" key="1">
    <citation type="journal article" date="2019" name="Int. J. Syst. Evol. Microbiol.">
        <title>The Global Catalogue of Microorganisms (GCM) 10K type strain sequencing project: providing services to taxonomists for standard genome sequencing and annotation.</title>
        <authorList>
            <consortium name="The Broad Institute Genomics Platform"/>
            <consortium name="The Broad Institute Genome Sequencing Center for Infectious Disease"/>
            <person name="Wu L."/>
            <person name="Ma J."/>
        </authorList>
    </citation>
    <scope>NUCLEOTIDE SEQUENCE [LARGE SCALE GENOMIC DNA]</scope>
    <source>
        <strain evidence="3">KCTC 52344</strain>
    </source>
</reference>
<dbReference type="Gene3D" id="2.160.20.10">
    <property type="entry name" value="Single-stranded right-handed beta-helix, Pectin lyase-like"/>
    <property type="match status" value="1"/>
</dbReference>
<keyword evidence="1" id="KW-0732">Signal</keyword>
<accession>A0ABW5J0H8</accession>
<evidence type="ECO:0000256" key="1">
    <source>
        <dbReference type="SAM" id="SignalP"/>
    </source>
</evidence>
<keyword evidence="3" id="KW-1185">Reference proteome</keyword>
<dbReference type="InterPro" id="IPR011050">
    <property type="entry name" value="Pectin_lyase_fold/virulence"/>
</dbReference>
<dbReference type="InterPro" id="IPR013783">
    <property type="entry name" value="Ig-like_fold"/>
</dbReference>
<evidence type="ECO:0000313" key="2">
    <source>
        <dbReference type="EMBL" id="MFD2519476.1"/>
    </source>
</evidence>
<dbReference type="PROSITE" id="PS51257">
    <property type="entry name" value="PROKAR_LIPOPROTEIN"/>
    <property type="match status" value="1"/>
</dbReference>
<dbReference type="RefSeq" id="WP_340238465.1">
    <property type="nucleotide sequence ID" value="NZ_JBBEWC010000009.1"/>
</dbReference>
<protein>
    <submittedName>
        <fullName evidence="2">Right-handed parallel beta-helix repeat-containing protein</fullName>
    </submittedName>
</protein>
<proteinExistence type="predicted"/>
<dbReference type="SUPFAM" id="SSF51126">
    <property type="entry name" value="Pectin lyase-like"/>
    <property type="match status" value="1"/>
</dbReference>
<dbReference type="InterPro" id="IPR012334">
    <property type="entry name" value="Pectin_lyas_fold"/>
</dbReference>
<name>A0ABW5J0H8_9BACT</name>
<dbReference type="Pfam" id="PF22352">
    <property type="entry name" value="K319L-like_PKD"/>
    <property type="match status" value="1"/>
</dbReference>
<feature type="signal peptide" evidence="1">
    <location>
        <begin position="1"/>
        <end position="29"/>
    </location>
</feature>
<gene>
    <name evidence="2" type="ORF">ACFSR2_01170</name>
</gene>
<comment type="caution">
    <text evidence="2">The sequence shown here is derived from an EMBL/GenBank/DDBJ whole genome shotgun (WGS) entry which is preliminary data.</text>
</comment>
<dbReference type="Gene3D" id="2.60.40.10">
    <property type="entry name" value="Immunoglobulins"/>
    <property type="match status" value="1"/>
</dbReference>
<feature type="chain" id="PRO_5045458615" evidence="1">
    <location>
        <begin position="30"/>
        <end position="495"/>
    </location>
</feature>